<organism evidence="1 2">
    <name type="scientific">Streptomyces platensis</name>
    <dbReference type="NCBI Taxonomy" id="58346"/>
    <lineage>
        <taxon>Bacteria</taxon>
        <taxon>Bacillati</taxon>
        <taxon>Actinomycetota</taxon>
        <taxon>Actinomycetes</taxon>
        <taxon>Kitasatosporales</taxon>
        <taxon>Streptomycetaceae</taxon>
        <taxon>Streptomyces</taxon>
    </lineage>
</organism>
<evidence type="ECO:0000313" key="1">
    <source>
        <dbReference type="EMBL" id="OSY44405.1"/>
    </source>
</evidence>
<name>A0ABX3XVE1_STRPT</name>
<keyword evidence="2" id="KW-1185">Reference proteome</keyword>
<comment type="caution">
    <text evidence="1">The sequence shown here is derived from an EMBL/GenBank/DDBJ whole genome shotgun (WGS) entry which is preliminary data.</text>
</comment>
<reference evidence="1 2" key="1">
    <citation type="submission" date="2016-09" db="EMBL/GenBank/DDBJ databases">
        <title>Streptomyces platensis DSM40041, a candidate organism with high potential of specific P450 cytochromes.</title>
        <authorList>
            <person name="Grumaz C."/>
            <person name="Vainshtein Y."/>
            <person name="Kirstahler P."/>
            <person name="Sohn K."/>
        </authorList>
    </citation>
    <scope>NUCLEOTIDE SEQUENCE [LARGE SCALE GENOMIC DNA]</scope>
    <source>
        <strain evidence="1 2">DSM 40041</strain>
    </source>
</reference>
<dbReference type="SUPFAM" id="SSF54427">
    <property type="entry name" value="NTF2-like"/>
    <property type="match status" value="1"/>
</dbReference>
<dbReference type="Proteomes" id="UP000194225">
    <property type="component" value="Unassembled WGS sequence"/>
</dbReference>
<protein>
    <recommendedName>
        <fullName evidence="3">SnoaL-like domain-containing protein</fullName>
    </recommendedName>
</protein>
<dbReference type="EMBL" id="MIGA01000028">
    <property type="protein sequence ID" value="OSY44405.1"/>
    <property type="molecule type" value="Genomic_DNA"/>
</dbReference>
<sequence length="171" mass="17758">MMRSFRVAMAAILMGTGAVLGVAPSAGSGSGASTTVATGAAAAPAHARPAAVAQPLGLAWTPDTAGHRPVAPDQPAPDPTEVVEAYFRAINNGEYVAAWALGGKNITGRPYDYFVRTFSDTARDDVTVRSVVGNTVEVELDATQTDGTHRFFAGTYTVRDGAIVAARIHRE</sequence>
<evidence type="ECO:0008006" key="3">
    <source>
        <dbReference type="Google" id="ProtNLM"/>
    </source>
</evidence>
<dbReference type="InterPro" id="IPR032710">
    <property type="entry name" value="NTF2-like_dom_sf"/>
</dbReference>
<accession>A0ABX3XVE1</accession>
<proteinExistence type="predicted"/>
<gene>
    <name evidence="1" type="ORF">BG653_04187</name>
</gene>
<evidence type="ECO:0000313" key="2">
    <source>
        <dbReference type="Proteomes" id="UP000194225"/>
    </source>
</evidence>